<dbReference type="AlphaFoldDB" id="A0A4V6A1W9"/>
<gene>
    <name evidence="2" type="ORF">L596_017922</name>
</gene>
<organism evidence="2 3">
    <name type="scientific">Steinernema carpocapsae</name>
    <name type="common">Entomopathogenic nematode</name>
    <dbReference type="NCBI Taxonomy" id="34508"/>
    <lineage>
        <taxon>Eukaryota</taxon>
        <taxon>Metazoa</taxon>
        <taxon>Ecdysozoa</taxon>
        <taxon>Nematoda</taxon>
        <taxon>Chromadorea</taxon>
        <taxon>Rhabditida</taxon>
        <taxon>Tylenchina</taxon>
        <taxon>Panagrolaimomorpha</taxon>
        <taxon>Strongyloidoidea</taxon>
        <taxon>Steinernematidae</taxon>
        <taxon>Steinernema</taxon>
    </lineage>
</organism>
<keyword evidence="3" id="KW-1185">Reference proteome</keyword>
<keyword evidence="1" id="KW-1133">Transmembrane helix</keyword>
<reference evidence="2 3" key="1">
    <citation type="journal article" date="2015" name="Genome Biol.">
        <title>Comparative genomics of Steinernema reveals deeply conserved gene regulatory networks.</title>
        <authorList>
            <person name="Dillman A.R."/>
            <person name="Macchietto M."/>
            <person name="Porter C.F."/>
            <person name="Rogers A."/>
            <person name="Williams B."/>
            <person name="Antoshechkin I."/>
            <person name="Lee M.M."/>
            <person name="Goodwin Z."/>
            <person name="Lu X."/>
            <person name="Lewis E.E."/>
            <person name="Goodrich-Blair H."/>
            <person name="Stock S.P."/>
            <person name="Adams B.J."/>
            <person name="Sternberg P.W."/>
            <person name="Mortazavi A."/>
        </authorList>
    </citation>
    <scope>NUCLEOTIDE SEQUENCE [LARGE SCALE GENOMIC DNA]</scope>
    <source>
        <strain evidence="2 3">ALL</strain>
    </source>
</reference>
<evidence type="ECO:0000313" key="3">
    <source>
        <dbReference type="Proteomes" id="UP000298663"/>
    </source>
</evidence>
<feature type="transmembrane region" description="Helical" evidence="1">
    <location>
        <begin position="139"/>
        <end position="159"/>
    </location>
</feature>
<dbReference type="PANTHER" id="PTHR34851">
    <property type="entry name" value="PROTEIN CBG05235-RELATED"/>
    <property type="match status" value="1"/>
</dbReference>
<feature type="transmembrane region" description="Helical" evidence="1">
    <location>
        <begin position="108"/>
        <end position="127"/>
    </location>
</feature>
<evidence type="ECO:0000313" key="2">
    <source>
        <dbReference type="EMBL" id="TKR76845.1"/>
    </source>
</evidence>
<evidence type="ECO:0000256" key="1">
    <source>
        <dbReference type="SAM" id="Phobius"/>
    </source>
</evidence>
<proteinExistence type="predicted"/>
<sequence length="184" mass="20770">MIYNPNHQCCFECMHVKTGALLIALFSLVEGISNIACNVIIYGKLIVLGVFGITMTIIGIICTLLILYGLRAKNPNMLKPFMIFHIFSIVLNLFGSIMFFVGIFYAEWIVDILGELLFTLVFAALGPRTINQKVAIVQNLMITFAIINLIHIFISLWFLRVVHRCQRFMKNHPEVKSTGSIISS</sequence>
<feature type="transmembrane region" description="Helical" evidence="1">
    <location>
        <begin position="47"/>
        <end position="70"/>
    </location>
</feature>
<feature type="transmembrane region" description="Helical" evidence="1">
    <location>
        <begin position="82"/>
        <end position="102"/>
    </location>
</feature>
<feature type="transmembrane region" description="Helical" evidence="1">
    <location>
        <begin position="20"/>
        <end position="41"/>
    </location>
</feature>
<reference evidence="2 3" key="2">
    <citation type="journal article" date="2019" name="G3 (Bethesda)">
        <title>Hybrid Assembly of the Genome of the Entomopathogenic Nematode Steinernema carpocapsae Identifies the X-Chromosome.</title>
        <authorList>
            <person name="Serra L."/>
            <person name="Macchietto M."/>
            <person name="Macias-Munoz A."/>
            <person name="McGill C.J."/>
            <person name="Rodriguez I.M."/>
            <person name="Rodriguez B."/>
            <person name="Murad R."/>
            <person name="Mortazavi A."/>
        </authorList>
    </citation>
    <scope>NUCLEOTIDE SEQUENCE [LARGE SCALE GENOMIC DNA]</scope>
    <source>
        <strain evidence="2 3">ALL</strain>
    </source>
</reference>
<evidence type="ECO:0008006" key="4">
    <source>
        <dbReference type="Google" id="ProtNLM"/>
    </source>
</evidence>
<dbReference type="EMBL" id="AZBU02000005">
    <property type="protein sequence ID" value="TKR76845.1"/>
    <property type="molecule type" value="Genomic_DNA"/>
</dbReference>
<keyword evidence="1" id="KW-0472">Membrane</keyword>
<name>A0A4V6A1W9_STECR</name>
<protein>
    <recommendedName>
        <fullName evidence="4">7TM GPCR serpentine receptor class x (Srx) domain-containing protein</fullName>
    </recommendedName>
</protein>
<accession>A0A4V6A1W9</accession>
<dbReference type="Proteomes" id="UP000298663">
    <property type="component" value="Unassembled WGS sequence"/>
</dbReference>
<comment type="caution">
    <text evidence="2">The sequence shown here is derived from an EMBL/GenBank/DDBJ whole genome shotgun (WGS) entry which is preliminary data.</text>
</comment>
<keyword evidence="1" id="KW-0812">Transmembrane</keyword>